<organism evidence="11 12">
    <name type="scientific">Mucilaginibacter antarcticus</name>
    <dbReference type="NCBI Taxonomy" id="1855725"/>
    <lineage>
        <taxon>Bacteria</taxon>
        <taxon>Pseudomonadati</taxon>
        <taxon>Bacteroidota</taxon>
        <taxon>Sphingobacteriia</taxon>
        <taxon>Sphingobacteriales</taxon>
        <taxon>Sphingobacteriaceae</taxon>
        <taxon>Mucilaginibacter</taxon>
    </lineage>
</organism>
<reference evidence="12" key="1">
    <citation type="journal article" date="2019" name="Int. J. Syst. Evol. Microbiol.">
        <title>The Global Catalogue of Microorganisms (GCM) 10K type strain sequencing project: providing services to taxonomists for standard genome sequencing and annotation.</title>
        <authorList>
            <consortium name="The Broad Institute Genomics Platform"/>
            <consortium name="The Broad Institute Genome Sequencing Center for Infectious Disease"/>
            <person name="Wu L."/>
            <person name="Ma J."/>
        </authorList>
    </citation>
    <scope>NUCLEOTIDE SEQUENCE [LARGE SCALE GENOMIC DNA]</scope>
    <source>
        <strain evidence="12">KCTC 52232</strain>
    </source>
</reference>
<gene>
    <name evidence="11" type="ORF">ACFSYC_08985</name>
</gene>
<dbReference type="PANTHER" id="PTHR30069:SF29">
    <property type="entry name" value="HEMOGLOBIN AND HEMOGLOBIN-HAPTOGLOBIN-BINDING PROTEIN 1-RELATED"/>
    <property type="match status" value="1"/>
</dbReference>
<dbReference type="Pfam" id="PF14905">
    <property type="entry name" value="OMP_b-brl_3"/>
    <property type="match status" value="1"/>
</dbReference>
<feature type="compositionally biased region" description="Polar residues" evidence="8">
    <location>
        <begin position="418"/>
        <end position="436"/>
    </location>
</feature>
<dbReference type="EMBL" id="JBHUON010000008">
    <property type="protein sequence ID" value="MFD2864819.1"/>
    <property type="molecule type" value="Genomic_DNA"/>
</dbReference>
<feature type="region of interest" description="Disordered" evidence="8">
    <location>
        <begin position="407"/>
        <end position="445"/>
    </location>
</feature>
<evidence type="ECO:0000256" key="9">
    <source>
        <dbReference type="SAM" id="SignalP"/>
    </source>
</evidence>
<keyword evidence="2" id="KW-0813">Transport</keyword>
<keyword evidence="6" id="KW-0472">Membrane</keyword>
<name>A0ABW5XM49_9SPHI</name>
<sequence>MRPLIAITLICCCCAFSAFSQSNFSVKGTVTDTTSKALLDDATITVLTAKDSLLQKFTYSNKGAFELTNLKPGKYLLLITNDTYADYSAAFTLDDAHPVVTFKNIGMIERSKLLNEVMILGKAAAIKIKGDTTIFNASAFETQKNAKVDDLLKQLPGMNVDQNGKITFQGEQVKRILVDGDEFFSDDPVLVSRTVRADMVARVKVYDDKSETSKLTGIEDGVKIKTINLETRDDKKKGVFGKLQGEIGNSGFYTGQAMFNKFSPKEKISVYGNMSNTGKVGLSGNDNTKFGSGVNGVFFSDGMVSGILSGSGGGSYNGIGIPEAKDAGLHYDAKWNKDKQTINANYKIGALDINNVGSSITRNTLPGNDYNTSISKNTSHNYDFSNNADAIFTTVIDSTSSLNATVRTATSRGDDQSDANTQTLRSNGFLRNTNQRNIDRSDERSNGSLSLNYIKRLKKKGRSISLSGSATHSESKSEEYLKSNLSTYNAQGNFLKDSIIDQYKPANANNNSVGVGFNYTEPLSPALNLIAGYRLMWSNNDNKQLSYNKSGNGYDQLDDRFSNDFSTSTSTNLYNLRLGYSKPKLNINAGLTVTDVDLKQTDNFIAAALKANAVIQRNFINWNPNANFRYQLTRASSVNANYNGYTFQPTINQLQPLRQNSDPLNIQLGNQNLKPEFYSSYGLGYRVYYDSSISGYSFNASYSNTVNAIISNRSTDTAGVNTYQYINLQGNQNSGWRLYFGSYGKVTKFEFSLEPSISVNGSTNYNYVNNQLNRVRSITYSPGARVSKSKQNYSYSFGFNFNYTANASSQQQVNNNTRGFTSNLSLYTKLPFNFYIGTDGSYEFTAKNQVFTDDFHRVLLKANFGKNFLADESLKVSITGYDLFNQNTGYRRSGTADNFTESRNNTIMRYFMLSVSWDFSKFSKPAQTKK</sequence>
<dbReference type="Proteomes" id="UP001597601">
    <property type="component" value="Unassembled WGS sequence"/>
</dbReference>
<evidence type="ECO:0000313" key="11">
    <source>
        <dbReference type="EMBL" id="MFD2864819.1"/>
    </source>
</evidence>
<feature type="chain" id="PRO_5046008893" evidence="9">
    <location>
        <begin position="21"/>
        <end position="930"/>
    </location>
</feature>
<dbReference type="Pfam" id="PF13620">
    <property type="entry name" value="CarboxypepD_reg"/>
    <property type="match status" value="1"/>
</dbReference>
<dbReference type="PANTHER" id="PTHR30069">
    <property type="entry name" value="TONB-DEPENDENT OUTER MEMBRANE RECEPTOR"/>
    <property type="match status" value="1"/>
</dbReference>
<feature type="domain" description="Outer membrane protein beta-barrel" evidence="10">
    <location>
        <begin position="456"/>
        <end position="917"/>
    </location>
</feature>
<evidence type="ECO:0000259" key="10">
    <source>
        <dbReference type="Pfam" id="PF14905"/>
    </source>
</evidence>
<protein>
    <submittedName>
        <fullName evidence="11">TonB-dependent receptor</fullName>
    </submittedName>
</protein>
<feature type="signal peptide" evidence="9">
    <location>
        <begin position="1"/>
        <end position="20"/>
    </location>
</feature>
<dbReference type="InterPro" id="IPR039426">
    <property type="entry name" value="TonB-dep_rcpt-like"/>
</dbReference>
<dbReference type="Gene3D" id="2.60.40.1120">
    <property type="entry name" value="Carboxypeptidase-like, regulatory domain"/>
    <property type="match status" value="1"/>
</dbReference>
<dbReference type="SUPFAM" id="SSF49478">
    <property type="entry name" value="Cna protein B-type domain"/>
    <property type="match status" value="1"/>
</dbReference>
<evidence type="ECO:0000256" key="8">
    <source>
        <dbReference type="SAM" id="MobiDB-lite"/>
    </source>
</evidence>
<evidence type="ECO:0000256" key="1">
    <source>
        <dbReference type="ARBA" id="ARBA00004571"/>
    </source>
</evidence>
<keyword evidence="11" id="KW-0675">Receptor</keyword>
<evidence type="ECO:0000256" key="2">
    <source>
        <dbReference type="ARBA" id="ARBA00022448"/>
    </source>
</evidence>
<evidence type="ECO:0000256" key="4">
    <source>
        <dbReference type="ARBA" id="ARBA00022692"/>
    </source>
</evidence>
<comment type="caution">
    <text evidence="11">The sequence shown here is derived from an EMBL/GenBank/DDBJ whole genome shotgun (WGS) entry which is preliminary data.</text>
</comment>
<evidence type="ECO:0000256" key="7">
    <source>
        <dbReference type="ARBA" id="ARBA00023237"/>
    </source>
</evidence>
<dbReference type="InterPro" id="IPR036942">
    <property type="entry name" value="Beta-barrel_TonB_sf"/>
</dbReference>
<evidence type="ECO:0000256" key="5">
    <source>
        <dbReference type="ARBA" id="ARBA00022729"/>
    </source>
</evidence>
<dbReference type="SUPFAM" id="SSF56935">
    <property type="entry name" value="Porins"/>
    <property type="match status" value="1"/>
</dbReference>
<dbReference type="RefSeq" id="WP_377125983.1">
    <property type="nucleotide sequence ID" value="NZ_JBHUON010000008.1"/>
</dbReference>
<dbReference type="InterPro" id="IPR041700">
    <property type="entry name" value="OMP_b-brl_3"/>
</dbReference>
<keyword evidence="3" id="KW-1134">Transmembrane beta strand</keyword>
<proteinExistence type="predicted"/>
<evidence type="ECO:0000256" key="3">
    <source>
        <dbReference type="ARBA" id="ARBA00022452"/>
    </source>
</evidence>
<comment type="subcellular location">
    <subcellularLocation>
        <location evidence="1">Cell outer membrane</location>
        <topology evidence="1">Multi-pass membrane protein</topology>
    </subcellularLocation>
</comment>
<keyword evidence="7" id="KW-0998">Cell outer membrane</keyword>
<keyword evidence="5 9" id="KW-0732">Signal</keyword>
<evidence type="ECO:0000313" key="12">
    <source>
        <dbReference type="Proteomes" id="UP001597601"/>
    </source>
</evidence>
<keyword evidence="4" id="KW-0812">Transmembrane</keyword>
<keyword evidence="12" id="KW-1185">Reference proteome</keyword>
<accession>A0ABW5XM49</accession>
<dbReference type="Gene3D" id="2.40.170.20">
    <property type="entry name" value="TonB-dependent receptor, beta-barrel domain"/>
    <property type="match status" value="1"/>
</dbReference>
<evidence type="ECO:0000256" key="6">
    <source>
        <dbReference type="ARBA" id="ARBA00023136"/>
    </source>
</evidence>